<feature type="region of interest" description="Disordered" evidence="1">
    <location>
        <begin position="1"/>
        <end position="36"/>
    </location>
</feature>
<evidence type="ECO:0000313" key="2">
    <source>
        <dbReference type="Proteomes" id="UP000887540"/>
    </source>
</evidence>
<accession>A0A914DGE7</accession>
<evidence type="ECO:0000256" key="1">
    <source>
        <dbReference type="SAM" id="MobiDB-lite"/>
    </source>
</evidence>
<keyword evidence="2" id="KW-1185">Reference proteome</keyword>
<reference evidence="3" key="1">
    <citation type="submission" date="2022-11" db="UniProtKB">
        <authorList>
            <consortium name="WormBaseParasite"/>
        </authorList>
    </citation>
    <scope>IDENTIFICATION</scope>
</reference>
<proteinExistence type="predicted"/>
<dbReference type="AlphaFoldDB" id="A0A914DGE7"/>
<feature type="compositionally biased region" description="Acidic residues" evidence="1">
    <location>
        <begin position="21"/>
        <end position="30"/>
    </location>
</feature>
<feature type="region of interest" description="Disordered" evidence="1">
    <location>
        <begin position="67"/>
        <end position="93"/>
    </location>
</feature>
<sequence>MKKNKNLCNNGRKKKNASPVEDSDSEDESKADDKKYMHLKKAISILSRRQELCSLWSLRARVSQTYKLQPSEHQNHHRSDLSTDQSTLEPQPDTMDENEAFVCSAQLMVPAMEKAQLTDASNANHMLKMVNQPKHLLYQPLKNPSYKNLTCSSSCLTAIL</sequence>
<evidence type="ECO:0000313" key="3">
    <source>
        <dbReference type="WBParaSite" id="ACRNAN_scaffold2656.g23913.t1"/>
    </source>
</evidence>
<name>A0A914DGE7_9BILA</name>
<dbReference type="Proteomes" id="UP000887540">
    <property type="component" value="Unplaced"/>
</dbReference>
<feature type="compositionally biased region" description="Basic residues" evidence="1">
    <location>
        <begin position="1"/>
        <end position="16"/>
    </location>
</feature>
<dbReference type="WBParaSite" id="ACRNAN_scaffold2656.g23913.t1">
    <property type="protein sequence ID" value="ACRNAN_scaffold2656.g23913.t1"/>
    <property type="gene ID" value="ACRNAN_scaffold2656.g23913"/>
</dbReference>
<organism evidence="2 3">
    <name type="scientific">Acrobeloides nanus</name>
    <dbReference type="NCBI Taxonomy" id="290746"/>
    <lineage>
        <taxon>Eukaryota</taxon>
        <taxon>Metazoa</taxon>
        <taxon>Ecdysozoa</taxon>
        <taxon>Nematoda</taxon>
        <taxon>Chromadorea</taxon>
        <taxon>Rhabditida</taxon>
        <taxon>Tylenchina</taxon>
        <taxon>Cephalobomorpha</taxon>
        <taxon>Cephaloboidea</taxon>
        <taxon>Cephalobidae</taxon>
        <taxon>Acrobeloides</taxon>
    </lineage>
</organism>
<protein>
    <submittedName>
        <fullName evidence="3">Uncharacterized protein</fullName>
    </submittedName>
</protein>